<dbReference type="Proteomes" id="UP000031036">
    <property type="component" value="Unassembled WGS sequence"/>
</dbReference>
<evidence type="ECO:0000313" key="4">
    <source>
        <dbReference type="Proteomes" id="UP000031036"/>
    </source>
</evidence>
<keyword evidence="2" id="KW-1133">Transmembrane helix</keyword>
<evidence type="ECO:0000256" key="1">
    <source>
        <dbReference type="SAM" id="MobiDB-lite"/>
    </source>
</evidence>
<keyword evidence="2" id="KW-0812">Transmembrane</keyword>
<name>A0A0B2UP03_TOXCA</name>
<evidence type="ECO:0000256" key="2">
    <source>
        <dbReference type="SAM" id="Phobius"/>
    </source>
</evidence>
<proteinExistence type="predicted"/>
<feature type="region of interest" description="Disordered" evidence="1">
    <location>
        <begin position="94"/>
        <end position="115"/>
    </location>
</feature>
<reference evidence="3 4" key="1">
    <citation type="submission" date="2014-11" db="EMBL/GenBank/DDBJ databases">
        <title>Genetic blueprint of the zoonotic pathogen Toxocara canis.</title>
        <authorList>
            <person name="Zhu X.-Q."/>
            <person name="Korhonen P.K."/>
            <person name="Cai H."/>
            <person name="Young N.D."/>
            <person name="Nejsum P."/>
            <person name="von Samson-Himmelstjerna G."/>
            <person name="Boag P.R."/>
            <person name="Tan P."/>
            <person name="Li Q."/>
            <person name="Min J."/>
            <person name="Yang Y."/>
            <person name="Wang X."/>
            <person name="Fang X."/>
            <person name="Hall R.S."/>
            <person name="Hofmann A."/>
            <person name="Sternberg P.W."/>
            <person name="Jex A.R."/>
            <person name="Gasser R.B."/>
        </authorList>
    </citation>
    <scope>NUCLEOTIDE SEQUENCE [LARGE SCALE GENOMIC DNA]</scope>
    <source>
        <strain evidence="3">PN_DK_2014</strain>
    </source>
</reference>
<keyword evidence="2" id="KW-0472">Membrane</keyword>
<accession>A0A0B2UP03</accession>
<dbReference type="AlphaFoldDB" id="A0A0B2UP03"/>
<dbReference type="EMBL" id="JPKZ01022845">
    <property type="protein sequence ID" value="KHN71014.1"/>
    <property type="molecule type" value="Genomic_DNA"/>
</dbReference>
<gene>
    <name evidence="3" type="ORF">Tcan_17539</name>
</gene>
<feature type="transmembrane region" description="Helical" evidence="2">
    <location>
        <begin position="6"/>
        <end position="22"/>
    </location>
</feature>
<sequence>MEQPGISYTPFFAFLHIVFLRAKKRREYISTYSQHPHQYVFILERNTSANRTYDLRCLRTCCKMHACAMMITAESNGSECDRYEEWTDGRTLNTAKSTQHEVRPAASNGETPPPLQSTAIALSRLRCYKRWGVQEHKAVTEY</sequence>
<comment type="caution">
    <text evidence="3">The sequence shown here is derived from an EMBL/GenBank/DDBJ whole genome shotgun (WGS) entry which is preliminary data.</text>
</comment>
<evidence type="ECO:0000313" key="3">
    <source>
        <dbReference type="EMBL" id="KHN71014.1"/>
    </source>
</evidence>
<protein>
    <submittedName>
        <fullName evidence="3">Uncharacterized protein</fullName>
    </submittedName>
</protein>
<organism evidence="3 4">
    <name type="scientific">Toxocara canis</name>
    <name type="common">Canine roundworm</name>
    <dbReference type="NCBI Taxonomy" id="6265"/>
    <lineage>
        <taxon>Eukaryota</taxon>
        <taxon>Metazoa</taxon>
        <taxon>Ecdysozoa</taxon>
        <taxon>Nematoda</taxon>
        <taxon>Chromadorea</taxon>
        <taxon>Rhabditida</taxon>
        <taxon>Spirurina</taxon>
        <taxon>Ascaridomorpha</taxon>
        <taxon>Ascaridoidea</taxon>
        <taxon>Toxocaridae</taxon>
        <taxon>Toxocara</taxon>
    </lineage>
</organism>
<keyword evidence="4" id="KW-1185">Reference proteome</keyword>